<evidence type="ECO:0008006" key="4">
    <source>
        <dbReference type="Google" id="ProtNLM"/>
    </source>
</evidence>
<dbReference type="EMBL" id="BSFM01000014">
    <property type="protein sequence ID" value="GLK84943.1"/>
    <property type="molecule type" value="Genomic_DNA"/>
</dbReference>
<reference evidence="2" key="1">
    <citation type="journal article" date="2014" name="Int. J. Syst. Evol. Microbiol.">
        <title>Complete genome sequence of Corynebacterium casei LMG S-19264T (=DSM 44701T), isolated from a smear-ripened cheese.</title>
        <authorList>
            <consortium name="US DOE Joint Genome Institute (JGI-PGF)"/>
            <person name="Walter F."/>
            <person name="Albersmeier A."/>
            <person name="Kalinowski J."/>
            <person name="Ruckert C."/>
        </authorList>
    </citation>
    <scope>NUCLEOTIDE SEQUENCE</scope>
    <source>
        <strain evidence="2">VKM B-2789</strain>
    </source>
</reference>
<feature type="region of interest" description="Disordered" evidence="1">
    <location>
        <begin position="299"/>
        <end position="334"/>
    </location>
</feature>
<dbReference type="RefSeq" id="WP_213364789.1">
    <property type="nucleotide sequence ID" value="NZ_BSFM01000014.1"/>
</dbReference>
<proteinExistence type="predicted"/>
<comment type="caution">
    <text evidence="2">The sequence shown here is derived from an EMBL/GenBank/DDBJ whole genome shotgun (WGS) entry which is preliminary data.</text>
</comment>
<dbReference type="Proteomes" id="UP001143330">
    <property type="component" value="Unassembled WGS sequence"/>
</dbReference>
<name>A0A9W6NBQ1_9HYPH</name>
<organism evidence="2 3">
    <name type="scientific">Ancylobacter defluvii</name>
    <dbReference type="NCBI Taxonomy" id="1282440"/>
    <lineage>
        <taxon>Bacteria</taxon>
        <taxon>Pseudomonadati</taxon>
        <taxon>Pseudomonadota</taxon>
        <taxon>Alphaproteobacteria</taxon>
        <taxon>Hyphomicrobiales</taxon>
        <taxon>Xanthobacteraceae</taxon>
        <taxon>Ancylobacter</taxon>
    </lineage>
</organism>
<accession>A0A9W6NBQ1</accession>
<evidence type="ECO:0000256" key="1">
    <source>
        <dbReference type="SAM" id="MobiDB-lite"/>
    </source>
</evidence>
<reference evidence="2" key="2">
    <citation type="submission" date="2023-01" db="EMBL/GenBank/DDBJ databases">
        <authorList>
            <person name="Sun Q."/>
            <person name="Evtushenko L."/>
        </authorList>
    </citation>
    <scope>NUCLEOTIDE SEQUENCE</scope>
    <source>
        <strain evidence="2">VKM B-2789</strain>
    </source>
</reference>
<protein>
    <recommendedName>
        <fullName evidence="4">DUF2336 domain-containing protein</fullName>
    </recommendedName>
</protein>
<evidence type="ECO:0000313" key="2">
    <source>
        <dbReference type="EMBL" id="GLK84943.1"/>
    </source>
</evidence>
<keyword evidence="3" id="KW-1185">Reference proteome</keyword>
<evidence type="ECO:0000313" key="3">
    <source>
        <dbReference type="Proteomes" id="UP001143330"/>
    </source>
</evidence>
<gene>
    <name evidence="2" type="ORF">GCM10017653_30130</name>
</gene>
<sequence>MPSTVGPSLKATIEDSRRRGADTRPALLALLVDRVTEEGAGDADSIRRLGILLPRLMEGVAPALAREAAERLAGRADLPAELVHRLASGPIDSAAPLLRLSPALDETALIQLATGAETARLQAIAARRDVSPELAKRLASTVHHAREAHQRRPYSAPDFFAAAPEERTAILHRLLTLPPLPLAERVGAQGGAFTDSLLAAARREDRAALVLLLERALALPADAAGRIVEDEAGQALAIAARALGLSFAVLSRILFRLHPGVGRSSNDMARLADLFDGLPLTSAQHMVAIWRGARRAGVPRPAAETPSMRDFAVPRPAPAPAQAGDTLAEPRRQG</sequence>
<dbReference type="AlphaFoldDB" id="A0A9W6NBQ1"/>